<evidence type="ECO:0000313" key="10">
    <source>
        <dbReference type="EMBL" id="MFC3678556.1"/>
    </source>
</evidence>
<comment type="subunit">
    <text evidence="9">Monomer.</text>
</comment>
<dbReference type="GO" id="GO:0051213">
    <property type="term" value="F:dioxygenase activity"/>
    <property type="evidence" value="ECO:0007669"/>
    <property type="project" value="UniProtKB-KW"/>
</dbReference>
<sequence>MSEIRIYTETDMTNLLFTSDNKKRIAERLQPLGIRYEQWQTADALSAGADSEQVMAAYQPDIDRLKAEGGYQTVDVISLTADHPQKDELRQKFLSEHTHSEDEVRFFVAGQGLFTLHLEGKVVEILCTAGDLISVPANTRHWFDMGPEPEFIAIRLFNNPQGWVAEYTGSDIASHYNRLED</sequence>
<dbReference type="InterPro" id="IPR004313">
    <property type="entry name" value="ARD"/>
</dbReference>
<dbReference type="InterPro" id="IPR023956">
    <property type="entry name" value="ARD_bac"/>
</dbReference>
<dbReference type="EC" id="1.13.11.53" evidence="9"/>
<protein>
    <recommendedName>
        <fullName evidence="9">Acireductone dioxygenase</fullName>
    </recommendedName>
    <alternativeName>
        <fullName evidence="9">1,2-dihydroxy-3-keto-5-methylthiopentene dioxygenase</fullName>
        <shortName evidence="9">DHK-MTPene dioxygenase</shortName>
    </alternativeName>
    <alternativeName>
        <fullName evidence="9">Acireductone dioxygenase (Fe(2+)-requiring)</fullName>
        <shortName evidence="9">ARD'</shortName>
        <shortName evidence="9">Fe-ARD</shortName>
        <ecNumber evidence="9">1.13.11.54</ecNumber>
    </alternativeName>
    <alternativeName>
        <fullName evidence="9">Acireductone dioxygenase (Ni(2+)-requiring)</fullName>
        <shortName evidence="9">ARD</shortName>
        <shortName evidence="9">Ni-ARD</shortName>
        <ecNumber evidence="9">1.13.11.53</ecNumber>
    </alternativeName>
</protein>
<keyword evidence="2 9" id="KW-0533">Nickel</keyword>
<comment type="catalytic activity">
    <reaction evidence="9">
        <text>1,2-dihydroxy-5-(methylsulfanyl)pent-1-en-3-one + O2 = 3-(methylsulfanyl)propanoate + CO + formate + 2 H(+)</text>
        <dbReference type="Rhea" id="RHEA:14161"/>
        <dbReference type="ChEBI" id="CHEBI:15378"/>
        <dbReference type="ChEBI" id="CHEBI:15379"/>
        <dbReference type="ChEBI" id="CHEBI:15740"/>
        <dbReference type="ChEBI" id="CHEBI:17245"/>
        <dbReference type="ChEBI" id="CHEBI:49016"/>
        <dbReference type="ChEBI" id="CHEBI:49252"/>
        <dbReference type="EC" id="1.13.11.53"/>
    </reaction>
</comment>
<dbReference type="RefSeq" id="WP_376864108.1">
    <property type="nucleotide sequence ID" value="NZ_JBHRYB010000001.1"/>
</dbReference>
<keyword evidence="11" id="KW-1185">Reference proteome</keyword>
<keyword evidence="8 9" id="KW-0486">Methionine biosynthesis</keyword>
<gene>
    <name evidence="9" type="primary">mtnD</name>
    <name evidence="10" type="ORF">ACFOMG_00340</name>
</gene>
<accession>A0ABV7VPS6</accession>
<feature type="binding site" evidence="9">
    <location>
        <position position="103"/>
    </location>
    <ligand>
        <name>Ni(2+)</name>
        <dbReference type="ChEBI" id="CHEBI:49786"/>
    </ligand>
</feature>
<feature type="binding site" evidence="9">
    <location>
        <position position="99"/>
    </location>
    <ligand>
        <name>Fe(2+)</name>
        <dbReference type="ChEBI" id="CHEBI:29033"/>
    </ligand>
</feature>
<feature type="binding site" evidence="9">
    <location>
        <position position="141"/>
    </location>
    <ligand>
        <name>Fe(2+)</name>
        <dbReference type="ChEBI" id="CHEBI:29033"/>
    </ligand>
</feature>
<feature type="site" description="May play a role in transmitting local conformational changes" evidence="9">
    <location>
        <position position="102"/>
    </location>
</feature>
<evidence type="ECO:0000256" key="3">
    <source>
        <dbReference type="ARBA" id="ARBA00022605"/>
    </source>
</evidence>
<dbReference type="SUPFAM" id="SSF51182">
    <property type="entry name" value="RmlC-like cupins"/>
    <property type="match status" value="1"/>
</dbReference>
<feature type="binding site" evidence="9">
    <location>
        <position position="97"/>
    </location>
    <ligand>
        <name>Ni(2+)</name>
        <dbReference type="ChEBI" id="CHEBI:49786"/>
    </ligand>
</feature>
<evidence type="ECO:0000256" key="9">
    <source>
        <dbReference type="HAMAP-Rule" id="MF_01682"/>
    </source>
</evidence>
<dbReference type="InterPro" id="IPR011051">
    <property type="entry name" value="RmlC_Cupin_sf"/>
</dbReference>
<feature type="site" description="Important to generate the dianion" evidence="9">
    <location>
        <position position="105"/>
    </location>
</feature>
<feature type="binding site" evidence="9">
    <location>
        <position position="141"/>
    </location>
    <ligand>
        <name>Ni(2+)</name>
        <dbReference type="ChEBI" id="CHEBI:49786"/>
    </ligand>
</feature>
<keyword evidence="4 9" id="KW-0479">Metal-binding</keyword>
<evidence type="ECO:0000256" key="1">
    <source>
        <dbReference type="ARBA" id="ARBA00000428"/>
    </source>
</evidence>
<comment type="cofactor">
    <cofactor evidence="9">
        <name>Fe(2+)</name>
        <dbReference type="ChEBI" id="CHEBI:29033"/>
    </cofactor>
    <text evidence="9">Binds 1 Fe(2+) cation per monomer.</text>
</comment>
<evidence type="ECO:0000256" key="4">
    <source>
        <dbReference type="ARBA" id="ARBA00022723"/>
    </source>
</evidence>
<feature type="binding site" evidence="9">
    <location>
        <position position="103"/>
    </location>
    <ligand>
        <name>Fe(2+)</name>
        <dbReference type="ChEBI" id="CHEBI:29033"/>
    </ligand>
</feature>
<comment type="pathway">
    <text evidence="9">Amino-acid biosynthesis; L-methionine biosynthesis via salvage pathway; L-methionine from S-methyl-5-thio-alpha-D-ribose 1-phosphate: step 5/6.</text>
</comment>
<dbReference type="EC" id="1.13.11.54" evidence="9"/>
<evidence type="ECO:0000256" key="5">
    <source>
        <dbReference type="ARBA" id="ARBA00022964"/>
    </source>
</evidence>
<keyword evidence="7 9" id="KW-0408">Iron</keyword>
<comment type="cofactor">
    <cofactor evidence="9">
        <name>Ni(2+)</name>
        <dbReference type="ChEBI" id="CHEBI:49786"/>
    </cofactor>
    <text evidence="9">Binds 1 nickel ion per monomer.</text>
</comment>
<keyword evidence="6 9" id="KW-0560">Oxidoreductase</keyword>
<name>A0ABV7VPS6_9GAMM</name>
<dbReference type="Pfam" id="PF03079">
    <property type="entry name" value="ARD"/>
    <property type="match status" value="1"/>
</dbReference>
<comment type="function">
    <text evidence="9">Catalyzes 2 different reactions between oxygene and the acireductone 1,2-dihydroxy-3-keto-5-methylthiopentene (DHK-MTPene) depending upon the metal bound in the active site. Fe-containing acireductone dioxygenase (Fe-ARD) produces formate and 2-keto-4-methylthiobutyrate (KMTB), the alpha-ketoacid precursor of methionine in the methionine recycle pathway. Ni-containing acireductone dioxygenase (Ni-ARD) produces methylthiopropionate, carbon monoxide and formate, and does not lie on the methionine recycle pathway.</text>
</comment>
<feature type="binding site" evidence="9">
    <location>
        <position position="97"/>
    </location>
    <ligand>
        <name>Fe(2+)</name>
        <dbReference type="ChEBI" id="CHEBI:29033"/>
    </ligand>
</feature>
<dbReference type="PANTHER" id="PTHR23418">
    <property type="entry name" value="ACIREDUCTONE DIOXYGENASE"/>
    <property type="match status" value="1"/>
</dbReference>
<comment type="caution">
    <text evidence="10">The sequence shown here is derived from an EMBL/GenBank/DDBJ whole genome shotgun (WGS) entry which is preliminary data.</text>
</comment>
<reference evidence="11" key="1">
    <citation type="journal article" date="2019" name="Int. J. Syst. Evol. Microbiol.">
        <title>The Global Catalogue of Microorganisms (GCM) 10K type strain sequencing project: providing services to taxonomists for standard genome sequencing and annotation.</title>
        <authorList>
            <consortium name="The Broad Institute Genomics Platform"/>
            <consortium name="The Broad Institute Genome Sequencing Center for Infectious Disease"/>
            <person name="Wu L."/>
            <person name="Ma J."/>
        </authorList>
    </citation>
    <scope>NUCLEOTIDE SEQUENCE [LARGE SCALE GENOMIC DNA]</scope>
    <source>
        <strain evidence="11">KCTC 42424</strain>
    </source>
</reference>
<evidence type="ECO:0000256" key="2">
    <source>
        <dbReference type="ARBA" id="ARBA00022596"/>
    </source>
</evidence>
<keyword evidence="5 9" id="KW-0223">Dioxygenase</keyword>
<evidence type="ECO:0000313" key="11">
    <source>
        <dbReference type="Proteomes" id="UP001595722"/>
    </source>
</evidence>
<dbReference type="CDD" id="cd02232">
    <property type="entry name" value="cupin_ARD"/>
    <property type="match status" value="1"/>
</dbReference>
<evidence type="ECO:0000256" key="6">
    <source>
        <dbReference type="ARBA" id="ARBA00023002"/>
    </source>
</evidence>
<feature type="binding site" evidence="9">
    <location>
        <position position="99"/>
    </location>
    <ligand>
        <name>Ni(2+)</name>
        <dbReference type="ChEBI" id="CHEBI:49786"/>
    </ligand>
</feature>
<comment type="catalytic activity">
    <reaction evidence="1 9">
        <text>1,2-dihydroxy-5-(methylsulfanyl)pent-1-en-3-one + O2 = 4-methylsulfanyl-2-oxobutanoate + formate + 2 H(+)</text>
        <dbReference type="Rhea" id="RHEA:24504"/>
        <dbReference type="ChEBI" id="CHEBI:15378"/>
        <dbReference type="ChEBI" id="CHEBI:15379"/>
        <dbReference type="ChEBI" id="CHEBI:15740"/>
        <dbReference type="ChEBI" id="CHEBI:16723"/>
        <dbReference type="ChEBI" id="CHEBI:49252"/>
        <dbReference type="EC" id="1.13.11.54"/>
    </reaction>
</comment>
<keyword evidence="3 9" id="KW-0028">Amino-acid biosynthesis</keyword>
<dbReference type="PANTHER" id="PTHR23418:SF0">
    <property type="entry name" value="ACIREDUCTONE DIOXYGENASE"/>
    <property type="match status" value="1"/>
</dbReference>
<dbReference type="InterPro" id="IPR014710">
    <property type="entry name" value="RmlC-like_jellyroll"/>
</dbReference>
<evidence type="ECO:0000256" key="7">
    <source>
        <dbReference type="ARBA" id="ARBA00023004"/>
    </source>
</evidence>
<dbReference type="Proteomes" id="UP001595722">
    <property type="component" value="Unassembled WGS sequence"/>
</dbReference>
<comment type="similarity">
    <text evidence="9">Belongs to the acireductone dioxygenase (ARD) family.</text>
</comment>
<dbReference type="HAMAP" id="MF_01682">
    <property type="entry name" value="Salvage_MtnD"/>
    <property type="match status" value="1"/>
</dbReference>
<organism evidence="10 11">
    <name type="scientific">Bacterioplanoides pacificum</name>
    <dbReference type="NCBI Taxonomy" id="1171596"/>
    <lineage>
        <taxon>Bacteria</taxon>
        <taxon>Pseudomonadati</taxon>
        <taxon>Pseudomonadota</taxon>
        <taxon>Gammaproteobacteria</taxon>
        <taxon>Oceanospirillales</taxon>
        <taxon>Oceanospirillaceae</taxon>
        <taxon>Bacterioplanoides</taxon>
    </lineage>
</organism>
<proteinExistence type="inferred from homology"/>
<dbReference type="EMBL" id="JBHRYB010000001">
    <property type="protein sequence ID" value="MFC3678556.1"/>
    <property type="molecule type" value="Genomic_DNA"/>
</dbReference>
<dbReference type="Gene3D" id="2.60.120.10">
    <property type="entry name" value="Jelly Rolls"/>
    <property type="match status" value="1"/>
</dbReference>
<evidence type="ECO:0000256" key="8">
    <source>
        <dbReference type="ARBA" id="ARBA00023167"/>
    </source>
</evidence>
<feature type="site" description="May play a role in metal incorporation in vivo" evidence="9">
    <location>
        <position position="96"/>
    </location>
</feature>